<comment type="subcellular location">
    <subcellularLocation>
        <location evidence="1">Membrane</location>
        <topology evidence="1">Multi-pass membrane protein</topology>
    </subcellularLocation>
</comment>
<sequence length="588" mass="58721">MLPFGLSRFVLPKLAVVAVAVALAALARPVGRLRRDVAVVVVVGAGWLVLCALAGDAPLAQLVGRWPRYEGLVALPLYAGALWAGARLLGPGTTPARTRALVGSASVTALVCALVALVEATGRRPLGGDVTRPGSLLGNASQQGALGATLLAVLLAVVVRRPVDRAAALPTVGLVASGTLVVTSGSRAALAGAVLACGVVVLTGWRAPGRRRTLAVAGGAAVAVGAAALLLPTTRDRVLGGDELASGTVEGRALLWSDTVRLLGDHLVTGVGPSGFFDAAGPAASDRWRLELGTANPPDSPHDALLQAGVAGGAVLVVLTLALVALLVRAGWAARGELDGPRGGLLAGAAAGLVAGVVTLSTGFTHASTTPLLCVLAGALASQVAAERERAWVGPAVAAGGAAWALVLVVACAGEGAVGRGVTLAAEGHIDAASDRFDLARTLRPWDADVPVLATAAFAAGVDAGDPASARHALSWSHDALALVPGSVDTVRTRAVALATLDRPAEGRVLVERVLADDPLNVDLLLAAGTLAAQDGDLEAGRDHLVRATEVDPGNAAAWADLGIVAQAMGDTALVAEVRAWQDAHPSG</sequence>
<name>A0A919P289_9CELL</name>
<keyword evidence="3 5" id="KW-1133">Transmembrane helix</keyword>
<comment type="caution">
    <text evidence="7">The sequence shown here is derived from an EMBL/GenBank/DDBJ whole genome shotgun (WGS) entry which is preliminary data.</text>
</comment>
<feature type="transmembrane region" description="Helical" evidence="5">
    <location>
        <begin position="304"/>
        <end position="332"/>
    </location>
</feature>
<evidence type="ECO:0000256" key="2">
    <source>
        <dbReference type="ARBA" id="ARBA00022692"/>
    </source>
</evidence>
<dbReference type="SUPFAM" id="SSF48452">
    <property type="entry name" value="TPR-like"/>
    <property type="match status" value="1"/>
</dbReference>
<dbReference type="GO" id="GO:0016020">
    <property type="term" value="C:membrane"/>
    <property type="evidence" value="ECO:0007669"/>
    <property type="project" value="UniProtKB-SubCell"/>
</dbReference>
<organism evidence="7 8">
    <name type="scientific">Cellulomonas chitinilytica</name>
    <dbReference type="NCBI Taxonomy" id="398759"/>
    <lineage>
        <taxon>Bacteria</taxon>
        <taxon>Bacillati</taxon>
        <taxon>Actinomycetota</taxon>
        <taxon>Actinomycetes</taxon>
        <taxon>Micrococcales</taxon>
        <taxon>Cellulomonadaceae</taxon>
        <taxon>Cellulomonas</taxon>
    </lineage>
</organism>
<dbReference type="Proteomes" id="UP000632740">
    <property type="component" value="Unassembled WGS sequence"/>
</dbReference>
<dbReference type="InterPro" id="IPR007016">
    <property type="entry name" value="O-antigen_ligase-rel_domated"/>
</dbReference>
<feature type="transmembrane region" description="Helical" evidence="5">
    <location>
        <begin position="166"/>
        <end position="182"/>
    </location>
</feature>
<feature type="transmembrane region" description="Helical" evidence="5">
    <location>
        <begin position="71"/>
        <end position="89"/>
    </location>
</feature>
<protein>
    <recommendedName>
        <fullName evidence="6">O-antigen ligase-related domain-containing protein</fullName>
    </recommendedName>
</protein>
<feature type="transmembrane region" description="Helical" evidence="5">
    <location>
        <begin position="101"/>
        <end position="120"/>
    </location>
</feature>
<dbReference type="EMBL" id="BONK01000004">
    <property type="protein sequence ID" value="GIG20807.1"/>
    <property type="molecule type" value="Genomic_DNA"/>
</dbReference>
<accession>A0A919P289</accession>
<keyword evidence="8" id="KW-1185">Reference proteome</keyword>
<feature type="transmembrane region" description="Helical" evidence="5">
    <location>
        <begin position="214"/>
        <end position="231"/>
    </location>
</feature>
<dbReference type="Gene3D" id="1.25.40.10">
    <property type="entry name" value="Tetratricopeptide repeat domain"/>
    <property type="match status" value="1"/>
</dbReference>
<reference evidence="7" key="1">
    <citation type="submission" date="2021-01" db="EMBL/GenBank/DDBJ databases">
        <title>Whole genome shotgun sequence of Cellulomonas chitinilytica NBRC 110799.</title>
        <authorList>
            <person name="Komaki H."/>
            <person name="Tamura T."/>
        </authorList>
    </citation>
    <scope>NUCLEOTIDE SEQUENCE</scope>
    <source>
        <strain evidence="7">NBRC 110799</strain>
    </source>
</reference>
<dbReference type="PANTHER" id="PTHR37422">
    <property type="entry name" value="TEICHURONIC ACID BIOSYNTHESIS PROTEIN TUAE"/>
    <property type="match status" value="1"/>
</dbReference>
<evidence type="ECO:0000256" key="1">
    <source>
        <dbReference type="ARBA" id="ARBA00004141"/>
    </source>
</evidence>
<dbReference type="PANTHER" id="PTHR37422:SF21">
    <property type="entry name" value="EXOQ-LIKE PROTEIN"/>
    <property type="match status" value="1"/>
</dbReference>
<evidence type="ECO:0000256" key="4">
    <source>
        <dbReference type="ARBA" id="ARBA00023136"/>
    </source>
</evidence>
<keyword evidence="4 5" id="KW-0472">Membrane</keyword>
<evidence type="ECO:0000256" key="3">
    <source>
        <dbReference type="ARBA" id="ARBA00022989"/>
    </source>
</evidence>
<evidence type="ECO:0000313" key="8">
    <source>
        <dbReference type="Proteomes" id="UP000632740"/>
    </source>
</evidence>
<evidence type="ECO:0000256" key="5">
    <source>
        <dbReference type="SAM" id="Phobius"/>
    </source>
</evidence>
<feature type="transmembrane region" description="Helical" evidence="5">
    <location>
        <begin position="344"/>
        <end position="364"/>
    </location>
</feature>
<proteinExistence type="predicted"/>
<dbReference type="InterPro" id="IPR011990">
    <property type="entry name" value="TPR-like_helical_dom_sf"/>
</dbReference>
<gene>
    <name evidence="7" type="ORF">Cch01nite_15310</name>
</gene>
<feature type="transmembrane region" description="Helical" evidence="5">
    <location>
        <begin position="140"/>
        <end position="159"/>
    </location>
</feature>
<feature type="transmembrane region" description="Helical" evidence="5">
    <location>
        <begin position="6"/>
        <end position="26"/>
    </location>
</feature>
<evidence type="ECO:0000259" key="6">
    <source>
        <dbReference type="Pfam" id="PF04932"/>
    </source>
</evidence>
<feature type="domain" description="O-antigen ligase-related" evidence="6">
    <location>
        <begin position="173"/>
        <end position="320"/>
    </location>
</feature>
<feature type="transmembrane region" description="Helical" evidence="5">
    <location>
        <begin position="188"/>
        <end position="207"/>
    </location>
</feature>
<keyword evidence="2 5" id="KW-0812">Transmembrane</keyword>
<dbReference type="InterPro" id="IPR051533">
    <property type="entry name" value="WaaL-like"/>
</dbReference>
<dbReference type="Pfam" id="PF04932">
    <property type="entry name" value="Wzy_C"/>
    <property type="match status" value="1"/>
</dbReference>
<evidence type="ECO:0000313" key="7">
    <source>
        <dbReference type="EMBL" id="GIG20807.1"/>
    </source>
</evidence>
<dbReference type="AlphaFoldDB" id="A0A919P289"/>
<feature type="transmembrane region" description="Helical" evidence="5">
    <location>
        <begin position="38"/>
        <end position="59"/>
    </location>
</feature>